<dbReference type="InterPro" id="IPR017896">
    <property type="entry name" value="4Fe4S_Fe-S-bd"/>
</dbReference>
<dbReference type="Pfam" id="PF13187">
    <property type="entry name" value="Fer4_9"/>
    <property type="match status" value="1"/>
</dbReference>
<gene>
    <name evidence="2" type="ORF">XE10_0956</name>
</gene>
<dbReference type="InterPro" id="IPR002586">
    <property type="entry name" value="CobQ/CobB/MinD/ParA_Nub-bd_dom"/>
</dbReference>
<dbReference type="InterPro" id="IPR027417">
    <property type="entry name" value="P-loop_NTPase"/>
</dbReference>
<name>A0A101IUK6_9EURY</name>
<sequence length="306" mass="31520">MIVCITARAAGTDAPVEQRFGRAPYFVFVDTETGKSESVENPLVGAAGGIGPRAAQLLAEHGAAVLITAPVRLAGTPPGRSKQAGSRLTPTAEAAAWPMPSRSIPPEPCSPFPSPEAGPSMKIAIASGKGGTGKSTVAANLAYTLARSREVALVDCDVEEPNLHLFFPAPAVDVPVTTPVPEIDLGSCTFCGECGKFCRFGALSVLKDRVILFPELCHSCGGCSLVCPQGAIGEVPRTVGRVACSRPLPALTLISGVLNEGEVQAPTVIRATKMLAEGHPLILYDASPGIACPVIETLEGSDVCVL</sequence>
<dbReference type="SUPFAM" id="SSF53146">
    <property type="entry name" value="Nitrogenase accessory factor-like"/>
    <property type="match status" value="1"/>
</dbReference>
<dbReference type="EMBL" id="LGHE01000093">
    <property type="protein sequence ID" value="KUL01642.1"/>
    <property type="molecule type" value="Genomic_DNA"/>
</dbReference>
<dbReference type="PANTHER" id="PTHR43063:SF1">
    <property type="entry name" value="4FE-4S CLUSTER CONTAINING PARA FAMILY ATPASE PROTEIN"/>
    <property type="match status" value="1"/>
</dbReference>
<organism evidence="2 3">
    <name type="scientific">Methanoculleus marisnigri</name>
    <dbReference type="NCBI Taxonomy" id="2198"/>
    <lineage>
        <taxon>Archaea</taxon>
        <taxon>Methanobacteriati</taxon>
        <taxon>Methanobacteriota</taxon>
        <taxon>Stenosarchaea group</taxon>
        <taxon>Methanomicrobia</taxon>
        <taxon>Methanomicrobiales</taxon>
        <taxon>Methanomicrobiaceae</taxon>
        <taxon>Methanoculleus</taxon>
    </lineage>
</organism>
<feature type="domain" description="4Fe-4S ferredoxin-type" evidence="1">
    <location>
        <begin position="208"/>
        <end position="237"/>
    </location>
</feature>
<dbReference type="PROSITE" id="PS00198">
    <property type="entry name" value="4FE4S_FER_1"/>
    <property type="match status" value="1"/>
</dbReference>
<dbReference type="Pfam" id="PF02579">
    <property type="entry name" value="Nitro_FeMo-Co"/>
    <property type="match status" value="1"/>
</dbReference>
<evidence type="ECO:0000313" key="2">
    <source>
        <dbReference type="EMBL" id="KUL01642.1"/>
    </source>
</evidence>
<dbReference type="PANTHER" id="PTHR43063">
    <property type="entry name" value="4FE-4S CLUSTER CONTAINING PARA FAMILY ATPASE PROTEIN"/>
    <property type="match status" value="1"/>
</dbReference>
<dbReference type="SUPFAM" id="SSF52540">
    <property type="entry name" value="P-loop containing nucleoside triphosphate hydrolases"/>
    <property type="match status" value="1"/>
</dbReference>
<proteinExistence type="predicted"/>
<dbReference type="InterPro" id="IPR036105">
    <property type="entry name" value="DiNase_FeMo-co_biosyn_sf"/>
</dbReference>
<feature type="non-terminal residue" evidence="2">
    <location>
        <position position="306"/>
    </location>
</feature>
<dbReference type="Gene3D" id="3.30.420.130">
    <property type="entry name" value="Dinitrogenase iron-molybdenum cofactor biosynthesis domain"/>
    <property type="match status" value="1"/>
</dbReference>
<dbReference type="SUPFAM" id="SSF54862">
    <property type="entry name" value="4Fe-4S ferredoxins"/>
    <property type="match status" value="1"/>
</dbReference>
<accession>A0A101IUK6</accession>
<dbReference type="InterPro" id="IPR017900">
    <property type="entry name" value="4Fe4S_Fe_S_CS"/>
</dbReference>
<comment type="caution">
    <text evidence="2">The sequence shown here is derived from an EMBL/GenBank/DDBJ whole genome shotgun (WGS) entry which is preliminary data.</text>
</comment>
<dbReference type="PROSITE" id="PS51379">
    <property type="entry name" value="4FE4S_FER_2"/>
    <property type="match status" value="2"/>
</dbReference>
<evidence type="ECO:0000313" key="3">
    <source>
        <dbReference type="Proteomes" id="UP000054598"/>
    </source>
</evidence>
<dbReference type="Pfam" id="PF01656">
    <property type="entry name" value="CbiA"/>
    <property type="match status" value="1"/>
</dbReference>
<dbReference type="InterPro" id="IPR003731">
    <property type="entry name" value="Di-Nase_FeMo-co_biosynth"/>
</dbReference>
<dbReference type="GO" id="GO:0016491">
    <property type="term" value="F:oxidoreductase activity"/>
    <property type="evidence" value="ECO:0007669"/>
    <property type="project" value="UniProtKB-ARBA"/>
</dbReference>
<protein>
    <recommendedName>
        <fullName evidence="1">4Fe-4S ferredoxin-type domain-containing protein</fullName>
    </recommendedName>
</protein>
<evidence type="ECO:0000259" key="1">
    <source>
        <dbReference type="PROSITE" id="PS51379"/>
    </source>
</evidence>
<dbReference type="Gene3D" id="3.40.50.300">
    <property type="entry name" value="P-loop containing nucleotide triphosphate hydrolases"/>
    <property type="match status" value="1"/>
</dbReference>
<dbReference type="AlphaFoldDB" id="A0A101IUK6"/>
<dbReference type="PATRIC" id="fig|2198.3.peg.814"/>
<feature type="domain" description="4Fe-4S ferredoxin-type" evidence="1">
    <location>
        <begin position="179"/>
        <end position="205"/>
    </location>
</feature>
<dbReference type="Gene3D" id="3.30.70.20">
    <property type="match status" value="1"/>
</dbReference>
<reference evidence="3" key="1">
    <citation type="journal article" date="2015" name="MBio">
        <title>Genome-Resolved Metagenomic Analysis Reveals Roles for Candidate Phyla and Other Microbial Community Members in Biogeochemical Transformations in Oil Reservoirs.</title>
        <authorList>
            <person name="Hu P."/>
            <person name="Tom L."/>
            <person name="Singh A."/>
            <person name="Thomas B.C."/>
            <person name="Baker B.J."/>
            <person name="Piceno Y.M."/>
            <person name="Andersen G.L."/>
            <person name="Banfield J.F."/>
        </authorList>
    </citation>
    <scope>NUCLEOTIDE SEQUENCE [LARGE SCALE GENOMIC DNA]</scope>
</reference>
<dbReference type="Proteomes" id="UP000054598">
    <property type="component" value="Unassembled WGS sequence"/>
</dbReference>